<evidence type="ECO:0000256" key="2">
    <source>
        <dbReference type="SAM" id="SignalP"/>
    </source>
</evidence>
<dbReference type="SUPFAM" id="SSF47473">
    <property type="entry name" value="EF-hand"/>
    <property type="match status" value="2"/>
</dbReference>
<dbReference type="Proteomes" id="UP000614811">
    <property type="component" value="Unassembled WGS sequence"/>
</dbReference>
<dbReference type="PANTHER" id="PTHR10827">
    <property type="entry name" value="RETICULOCALBIN"/>
    <property type="match status" value="1"/>
</dbReference>
<dbReference type="PANTHER" id="PTHR10827:SF85">
    <property type="entry name" value="CALCIUM-BINDING PROTEIN"/>
    <property type="match status" value="1"/>
</dbReference>
<feature type="region of interest" description="Disordered" evidence="1">
    <location>
        <begin position="272"/>
        <end position="309"/>
    </location>
</feature>
<reference evidence="3" key="2">
    <citation type="submission" date="2020-09" db="EMBL/GenBank/DDBJ databases">
        <authorList>
            <person name="Sun Q."/>
            <person name="Kim S."/>
        </authorList>
    </citation>
    <scope>NUCLEOTIDE SEQUENCE</scope>
    <source>
        <strain evidence="3">KCTC 12711</strain>
    </source>
</reference>
<evidence type="ECO:0000256" key="1">
    <source>
        <dbReference type="SAM" id="MobiDB-lite"/>
    </source>
</evidence>
<keyword evidence="2" id="KW-0732">Signal</keyword>
<comment type="caution">
    <text evidence="3">The sequence shown here is derived from an EMBL/GenBank/DDBJ whole genome shotgun (WGS) entry which is preliminary data.</text>
</comment>
<evidence type="ECO:0000313" key="3">
    <source>
        <dbReference type="EMBL" id="GHA11057.1"/>
    </source>
</evidence>
<dbReference type="EMBL" id="BMXA01000003">
    <property type="protein sequence ID" value="GHA11057.1"/>
    <property type="molecule type" value="Genomic_DNA"/>
</dbReference>
<accession>A0A918RS92</accession>
<keyword evidence="4" id="KW-1185">Reference proteome</keyword>
<gene>
    <name evidence="3" type="ORF">GCM10008090_21020</name>
</gene>
<evidence type="ECO:0000313" key="4">
    <source>
        <dbReference type="Proteomes" id="UP000614811"/>
    </source>
</evidence>
<organism evidence="3 4">
    <name type="scientific">Arenicella chitinivorans</name>
    <dbReference type="NCBI Taxonomy" id="1329800"/>
    <lineage>
        <taxon>Bacteria</taxon>
        <taxon>Pseudomonadati</taxon>
        <taxon>Pseudomonadota</taxon>
        <taxon>Gammaproteobacteria</taxon>
        <taxon>Arenicellales</taxon>
        <taxon>Arenicellaceae</taxon>
        <taxon>Arenicella</taxon>
    </lineage>
</organism>
<dbReference type="InterPro" id="IPR018247">
    <property type="entry name" value="EF_Hand_1_Ca_BS"/>
</dbReference>
<proteinExistence type="predicted"/>
<dbReference type="AlphaFoldDB" id="A0A918RS92"/>
<dbReference type="Gene3D" id="1.10.238.10">
    <property type="entry name" value="EF-hand"/>
    <property type="match status" value="3"/>
</dbReference>
<dbReference type="InterPro" id="IPR011992">
    <property type="entry name" value="EF-hand-dom_pair"/>
</dbReference>
<dbReference type="PROSITE" id="PS00018">
    <property type="entry name" value="EF_HAND_1"/>
    <property type="match status" value="4"/>
</dbReference>
<feature type="chain" id="PRO_5036849574" description="EF hand" evidence="2">
    <location>
        <begin position="23"/>
        <end position="309"/>
    </location>
</feature>
<dbReference type="RefSeq" id="WP_189400654.1">
    <property type="nucleotide sequence ID" value="NZ_BMXA01000003.1"/>
</dbReference>
<name>A0A918RS92_9GAMM</name>
<reference evidence="3" key="1">
    <citation type="journal article" date="2014" name="Int. J. Syst. Evol. Microbiol.">
        <title>Complete genome sequence of Corynebacterium casei LMG S-19264T (=DSM 44701T), isolated from a smear-ripened cheese.</title>
        <authorList>
            <consortium name="US DOE Joint Genome Institute (JGI-PGF)"/>
            <person name="Walter F."/>
            <person name="Albersmeier A."/>
            <person name="Kalinowski J."/>
            <person name="Ruckert C."/>
        </authorList>
    </citation>
    <scope>NUCLEOTIDE SEQUENCE</scope>
    <source>
        <strain evidence="3">KCTC 12711</strain>
    </source>
</reference>
<protein>
    <recommendedName>
        <fullName evidence="5">EF hand</fullName>
    </recommendedName>
</protein>
<evidence type="ECO:0008006" key="5">
    <source>
        <dbReference type="Google" id="ProtNLM"/>
    </source>
</evidence>
<feature type="signal peptide" evidence="2">
    <location>
        <begin position="1"/>
        <end position="22"/>
    </location>
</feature>
<sequence>MTNNYRLLILAPLLGYALSVNAAPHNKPGVILDYDLNADDKLSMEEFVEARRTRFTKTDTDGNGTVDEGEYVYEYEGRLQKQLEVAREAQVAQTGTRFKAINKDEDAYISRDEFIASGKRGFDYLDVNQDAVILATDADPVREKANKGDEKQPLRRRFSIGMPSSHNVAGMIALYDTDGDDHVTYDEYLAVREAQFKRTDADGNGLIDEKEYLFEFEDRLDAQIADTHESQIKQTYVRFGVLDKDEDKAMTFKEFMLSGAQSFNRWDTNGDGWVTVSDPAPAPRQKPKKDQETAKAETNAVAAGLAAKD</sequence>